<evidence type="ECO:0000256" key="10">
    <source>
        <dbReference type="SAM" id="Coils"/>
    </source>
</evidence>
<gene>
    <name evidence="15" type="ORF">HNP90_001133</name>
</gene>
<dbReference type="Pfam" id="PF17202">
    <property type="entry name" value="sCache_3_3"/>
    <property type="match status" value="1"/>
</dbReference>
<dbReference type="InterPro" id="IPR003660">
    <property type="entry name" value="HAMP_dom"/>
</dbReference>
<evidence type="ECO:0000256" key="9">
    <source>
        <dbReference type="PROSITE-ProRule" id="PRU00284"/>
    </source>
</evidence>
<dbReference type="PROSITE" id="PS50111">
    <property type="entry name" value="CHEMOTAXIS_TRANSDUC_2"/>
    <property type="match status" value="1"/>
</dbReference>
<evidence type="ECO:0000256" key="8">
    <source>
        <dbReference type="ARBA" id="ARBA00029447"/>
    </source>
</evidence>
<dbReference type="PANTHER" id="PTHR32089">
    <property type="entry name" value="METHYL-ACCEPTING CHEMOTAXIS PROTEIN MCPB"/>
    <property type="match status" value="1"/>
</dbReference>
<sequence length="732" mass="78779">MKFGTKKIGTKLLLFSIISVIIPIAVLGFVSTSTITSNMEEQSASKLDSDLNTAEIIMNTRFAELKALSTYASSTEGVKTSIKNTDIADLKLRTETLKSASYADLVLFTDPNGKTIASSCENSISLGSVVLKVSNSESNSGFEVISNDISSKFSDSTIKNVDNALALVVAYPIYDNGNSIIGNVAFVDVLNKDYYLIDEVKATTGDESTIFLDKYRISTSVVSENGRAIGTTASDAVYNTVVLEGKDYSGTANVVGEDFLTKYVPLKDSSGNTIGMLFVGTPEAPFVAMVNGARNNTLLIALVGLIIAVGISLVSSRSITKPIKELEDGVHSFGSGNYDKLINVKTGDELEDLANSFNKMAADIKELHATLDTDKVVLANTLKEIFDVMGYLAKGDFSIRADENRERNKLQKTINHAIENVSKMMEGLKSEIVVLNGELEEVTDGLKRAKETSEQVTDAANQVATAAADQSAKLQDTSDELERTANVAEMMYMDAEKSVDSAIDVKDNSEMGVKKVENAIDTMQKITNVIDELGRSIQELGEESKKINEVTVLIKDVAEQTGLLALNASIEAARAGEAGKGFAVVASEIKSLAEEIKKSVEDINRTISGINKKVGATIDLGLAGRDEVDRGVVAIDEVNNAFMKIKESVETSAKMIAKIKENANDASKNTQEALKNVQDIASISEEFAATAEELTASSEEQNRVVEEIDASAEKMIEISRKLAKDAESFKTK</sequence>
<dbReference type="SUPFAM" id="SSF58104">
    <property type="entry name" value="Methyl-accepting chemotaxis protein (MCP) signaling domain"/>
    <property type="match status" value="1"/>
</dbReference>
<dbReference type="SMART" id="SM00304">
    <property type="entry name" value="HAMP"/>
    <property type="match status" value="1"/>
</dbReference>
<keyword evidence="10" id="KW-0175">Coiled coil</keyword>
<keyword evidence="2" id="KW-1003">Cell membrane</keyword>
<reference evidence="15 16" key="1">
    <citation type="submission" date="2020-07" db="EMBL/GenBank/DDBJ databases">
        <title>Genomic Encyclopedia of Type Strains, Phase IV (KMG-V): Genome sequencing to study the core and pangenomes of soil and plant-associated prokaryotes.</title>
        <authorList>
            <person name="Whitman W."/>
        </authorList>
    </citation>
    <scope>NUCLEOTIDE SEQUENCE [LARGE SCALE GENOMIC DNA]</scope>
    <source>
        <strain evidence="15 16">C8</strain>
    </source>
</reference>
<dbReference type="GO" id="GO:0007165">
    <property type="term" value="P:signal transduction"/>
    <property type="evidence" value="ECO:0007669"/>
    <property type="project" value="UniProtKB-KW"/>
</dbReference>
<dbReference type="Gene3D" id="6.10.340.10">
    <property type="match status" value="1"/>
</dbReference>
<evidence type="ECO:0000256" key="2">
    <source>
        <dbReference type="ARBA" id="ARBA00022475"/>
    </source>
</evidence>
<keyword evidence="4 11" id="KW-0812">Transmembrane</keyword>
<evidence type="ECO:0000256" key="5">
    <source>
        <dbReference type="ARBA" id="ARBA00022989"/>
    </source>
</evidence>
<evidence type="ECO:0000259" key="13">
    <source>
        <dbReference type="PROSITE" id="PS50192"/>
    </source>
</evidence>
<dbReference type="AlphaFoldDB" id="A0A7J9PG95"/>
<feature type="transmembrane region" description="Helical" evidence="11">
    <location>
        <begin position="12"/>
        <end position="30"/>
    </location>
</feature>
<evidence type="ECO:0000256" key="7">
    <source>
        <dbReference type="ARBA" id="ARBA00023224"/>
    </source>
</evidence>
<comment type="subcellular location">
    <subcellularLocation>
        <location evidence="1">Cell inner membrane</location>
        <topology evidence="1">Multi-pass membrane protein</topology>
    </subcellularLocation>
</comment>
<proteinExistence type="inferred from homology"/>
<comment type="similarity">
    <text evidence="8">Belongs to the methyl-accepting chemotaxis (MCP) protein family.</text>
</comment>
<evidence type="ECO:0000256" key="6">
    <source>
        <dbReference type="ARBA" id="ARBA00023136"/>
    </source>
</evidence>
<dbReference type="InterPro" id="IPR000727">
    <property type="entry name" value="T_SNARE_dom"/>
</dbReference>
<dbReference type="PROSITE" id="PS50885">
    <property type="entry name" value="HAMP"/>
    <property type="match status" value="1"/>
</dbReference>
<dbReference type="Gene3D" id="1.10.287.950">
    <property type="entry name" value="Methyl-accepting chemotaxis protein"/>
    <property type="match status" value="1"/>
</dbReference>
<feature type="domain" description="T-SNARE coiled-coil homology" evidence="13">
    <location>
        <begin position="635"/>
        <end position="680"/>
    </location>
</feature>
<protein>
    <submittedName>
        <fullName evidence="15">Methyl-accepting chemotaxis protein</fullName>
    </submittedName>
</protein>
<evidence type="ECO:0000256" key="11">
    <source>
        <dbReference type="SAM" id="Phobius"/>
    </source>
</evidence>
<feature type="coiled-coil region" evidence="10">
    <location>
        <begin position="400"/>
        <end position="438"/>
    </location>
</feature>
<keyword evidence="5 11" id="KW-1133">Transmembrane helix</keyword>
<evidence type="ECO:0000259" key="12">
    <source>
        <dbReference type="PROSITE" id="PS50111"/>
    </source>
</evidence>
<evidence type="ECO:0000313" key="15">
    <source>
        <dbReference type="EMBL" id="MBA2862252.1"/>
    </source>
</evidence>
<dbReference type="EMBL" id="JACDUL010000003">
    <property type="protein sequence ID" value="MBA2862252.1"/>
    <property type="molecule type" value="Genomic_DNA"/>
</dbReference>
<dbReference type="CDD" id="cd06225">
    <property type="entry name" value="HAMP"/>
    <property type="match status" value="1"/>
</dbReference>
<comment type="caution">
    <text evidence="15">The sequence shown here is derived from an EMBL/GenBank/DDBJ whole genome shotgun (WGS) entry which is preliminary data.</text>
</comment>
<evidence type="ECO:0000259" key="14">
    <source>
        <dbReference type="PROSITE" id="PS50885"/>
    </source>
</evidence>
<dbReference type="InterPro" id="IPR004089">
    <property type="entry name" value="MCPsignal_dom"/>
</dbReference>
<evidence type="ECO:0000256" key="3">
    <source>
        <dbReference type="ARBA" id="ARBA00022519"/>
    </source>
</evidence>
<evidence type="ECO:0000256" key="1">
    <source>
        <dbReference type="ARBA" id="ARBA00004429"/>
    </source>
</evidence>
<dbReference type="PROSITE" id="PS50192">
    <property type="entry name" value="T_SNARE"/>
    <property type="match status" value="1"/>
</dbReference>
<feature type="domain" description="Methyl-accepting transducer" evidence="12">
    <location>
        <begin position="445"/>
        <end position="681"/>
    </location>
</feature>
<feature type="domain" description="HAMP" evidence="14">
    <location>
        <begin position="317"/>
        <end position="369"/>
    </location>
</feature>
<keyword evidence="3" id="KW-0997">Cell inner membrane</keyword>
<dbReference type="SUPFAM" id="SSF103190">
    <property type="entry name" value="Sensory domain-like"/>
    <property type="match status" value="1"/>
</dbReference>
<dbReference type="PANTHER" id="PTHR32089:SF112">
    <property type="entry name" value="LYSOZYME-LIKE PROTEIN-RELATED"/>
    <property type="match status" value="1"/>
</dbReference>
<dbReference type="SMART" id="SM00283">
    <property type="entry name" value="MA"/>
    <property type="match status" value="1"/>
</dbReference>
<dbReference type="GO" id="GO:0005886">
    <property type="term" value="C:plasma membrane"/>
    <property type="evidence" value="ECO:0007669"/>
    <property type="project" value="UniProtKB-SubCell"/>
</dbReference>
<dbReference type="InterPro" id="IPR033463">
    <property type="entry name" value="sCache_3"/>
</dbReference>
<keyword evidence="7 9" id="KW-0807">Transducer</keyword>
<dbReference type="InterPro" id="IPR029151">
    <property type="entry name" value="Sensor-like_sf"/>
</dbReference>
<organism evidence="15 16">
    <name type="scientific">Methanococcus maripaludis</name>
    <name type="common">Methanococcus deltae</name>
    <dbReference type="NCBI Taxonomy" id="39152"/>
    <lineage>
        <taxon>Archaea</taxon>
        <taxon>Methanobacteriati</taxon>
        <taxon>Methanobacteriota</taxon>
        <taxon>Methanomada group</taxon>
        <taxon>Methanococci</taxon>
        <taxon>Methanococcales</taxon>
        <taxon>Methanococcaceae</taxon>
        <taxon>Methanococcus</taxon>
    </lineage>
</organism>
<evidence type="ECO:0000256" key="4">
    <source>
        <dbReference type="ARBA" id="ARBA00022692"/>
    </source>
</evidence>
<dbReference type="RefSeq" id="WP_012067941.1">
    <property type="nucleotide sequence ID" value="NZ_JACDUL010000003.1"/>
</dbReference>
<name>A0A7J9PG95_METMI</name>
<accession>A0A7J9PG95</accession>
<keyword evidence="6 11" id="KW-0472">Membrane</keyword>
<evidence type="ECO:0000313" key="16">
    <source>
        <dbReference type="Proteomes" id="UP000533207"/>
    </source>
</evidence>
<dbReference type="Pfam" id="PF00015">
    <property type="entry name" value="MCPsignal"/>
    <property type="match status" value="1"/>
</dbReference>
<dbReference type="Proteomes" id="UP000533207">
    <property type="component" value="Unassembled WGS sequence"/>
</dbReference>
<dbReference type="Pfam" id="PF00672">
    <property type="entry name" value="HAMP"/>
    <property type="match status" value="1"/>
</dbReference>